<sequence length="415" mass="44210">MRGSMLSAQDLLPLLHGYQMESRRLRDGITEIPTPETLTVPLPGAEESYARLAGEGAQVARGQVLSAPKYAALAHAPAAGCVEAVEFREIPSCGQVWTARLRVNGDPAMQARPVRGETEAERVLRAAADAGIVDEMTGRPLYQELYRLRRREVSLLLACGIEDDPWCSSACAVLREQGEQVLEGLRLAAAFCGAKETGLAVSPPELRALRGCLPAVRIERAPARYPARAFLLRRLRAAGTAAGLLGPQALAALAAAMRGEPQTHGVVTVFGDGVRTPRNLRIPSGAPLSALLAPCGVREEASLVYVGPACEGHAVTDPDTPIPLHARCVTVLLHPQKRRRMACIGCGRCASVCPQGILPWQIHESLHREKVDPFLLLNVQSCIGCAACTAVCPSGLPLSAEVARAAAIRKSGDFF</sequence>
<dbReference type="GO" id="GO:0051539">
    <property type="term" value="F:4 iron, 4 sulfur cluster binding"/>
    <property type="evidence" value="ECO:0007669"/>
    <property type="project" value="InterPro"/>
</dbReference>
<evidence type="ECO:0000256" key="3">
    <source>
        <dbReference type="ARBA" id="ARBA00023014"/>
    </source>
</evidence>
<dbReference type="GO" id="GO:0046872">
    <property type="term" value="F:metal ion binding"/>
    <property type="evidence" value="ECO:0007669"/>
    <property type="project" value="UniProtKB-KW"/>
</dbReference>
<evidence type="ECO:0000259" key="4">
    <source>
        <dbReference type="PROSITE" id="PS51379"/>
    </source>
</evidence>
<proteinExistence type="predicted"/>
<dbReference type="InterPro" id="IPR017896">
    <property type="entry name" value="4Fe4S_Fe-S-bd"/>
</dbReference>
<feature type="domain" description="4Fe-4S ferredoxin-type" evidence="4">
    <location>
        <begin position="333"/>
        <end position="363"/>
    </location>
</feature>
<dbReference type="InterPro" id="IPR017900">
    <property type="entry name" value="4Fe4S_Fe_S_CS"/>
</dbReference>
<accession>A0A9D1ARC3</accession>
<dbReference type="Pfam" id="PF12838">
    <property type="entry name" value="Fer4_7"/>
    <property type="match status" value="1"/>
</dbReference>
<comment type="caution">
    <text evidence="5">The sequence shown here is derived from an EMBL/GenBank/DDBJ whole genome shotgun (WGS) entry which is preliminary data.</text>
</comment>
<evidence type="ECO:0000256" key="2">
    <source>
        <dbReference type="ARBA" id="ARBA00023004"/>
    </source>
</evidence>
<dbReference type="AlphaFoldDB" id="A0A9D1ARC3"/>
<name>A0A9D1ARC3_9FIRM</name>
<evidence type="ECO:0000313" key="5">
    <source>
        <dbReference type="EMBL" id="HIR48218.1"/>
    </source>
</evidence>
<dbReference type="PROSITE" id="PS51379">
    <property type="entry name" value="4FE4S_FER_2"/>
    <property type="match status" value="2"/>
</dbReference>
<organism evidence="5 6">
    <name type="scientific">Candidatus Caccousia avicola</name>
    <dbReference type="NCBI Taxonomy" id="2840721"/>
    <lineage>
        <taxon>Bacteria</taxon>
        <taxon>Bacillati</taxon>
        <taxon>Bacillota</taxon>
        <taxon>Clostridia</taxon>
        <taxon>Eubacteriales</taxon>
        <taxon>Oscillospiraceae</taxon>
        <taxon>Oscillospiraceae incertae sedis</taxon>
        <taxon>Candidatus Caccousia</taxon>
    </lineage>
</organism>
<feature type="domain" description="4Fe-4S ferredoxin-type" evidence="4">
    <location>
        <begin position="373"/>
        <end position="402"/>
    </location>
</feature>
<dbReference type="Proteomes" id="UP000824242">
    <property type="component" value="Unassembled WGS sequence"/>
</dbReference>
<keyword evidence="3" id="KW-0411">Iron-sulfur</keyword>
<reference evidence="5" key="1">
    <citation type="submission" date="2020-10" db="EMBL/GenBank/DDBJ databases">
        <authorList>
            <person name="Gilroy R."/>
        </authorList>
    </citation>
    <scope>NUCLEOTIDE SEQUENCE</scope>
    <source>
        <strain evidence="5">ChiSxjej1B13-7958</strain>
    </source>
</reference>
<dbReference type="PANTHER" id="PTHR43034:SF2">
    <property type="entry name" value="ION-TRANSLOCATING OXIDOREDUCTASE COMPLEX SUBUNIT C"/>
    <property type="match status" value="1"/>
</dbReference>
<dbReference type="PANTHER" id="PTHR43034">
    <property type="entry name" value="ION-TRANSLOCATING OXIDOREDUCTASE COMPLEX SUBUNIT C"/>
    <property type="match status" value="1"/>
</dbReference>
<dbReference type="EMBL" id="DVGZ01000121">
    <property type="protein sequence ID" value="HIR48218.1"/>
    <property type="molecule type" value="Genomic_DNA"/>
</dbReference>
<reference evidence="5" key="2">
    <citation type="journal article" date="2021" name="PeerJ">
        <title>Extensive microbial diversity within the chicken gut microbiome revealed by metagenomics and culture.</title>
        <authorList>
            <person name="Gilroy R."/>
            <person name="Ravi A."/>
            <person name="Getino M."/>
            <person name="Pursley I."/>
            <person name="Horton D.L."/>
            <person name="Alikhan N.F."/>
            <person name="Baker D."/>
            <person name="Gharbi K."/>
            <person name="Hall N."/>
            <person name="Watson M."/>
            <person name="Adriaenssens E.M."/>
            <person name="Foster-Nyarko E."/>
            <person name="Jarju S."/>
            <person name="Secka A."/>
            <person name="Antonio M."/>
            <person name="Oren A."/>
            <person name="Chaudhuri R.R."/>
            <person name="La Ragione R."/>
            <person name="Hildebrand F."/>
            <person name="Pallen M.J."/>
        </authorList>
    </citation>
    <scope>NUCLEOTIDE SEQUENCE</scope>
    <source>
        <strain evidence="5">ChiSxjej1B13-7958</strain>
    </source>
</reference>
<dbReference type="InterPro" id="IPR010208">
    <property type="entry name" value="Ion_transpt_RnfC/RsxC"/>
</dbReference>
<dbReference type="GO" id="GO:0016020">
    <property type="term" value="C:membrane"/>
    <property type="evidence" value="ECO:0007669"/>
    <property type="project" value="InterPro"/>
</dbReference>
<gene>
    <name evidence="5" type="ORF">IAB89_11300</name>
</gene>
<evidence type="ECO:0000313" key="6">
    <source>
        <dbReference type="Proteomes" id="UP000824242"/>
    </source>
</evidence>
<keyword evidence="2" id="KW-0408">Iron</keyword>
<evidence type="ECO:0000256" key="1">
    <source>
        <dbReference type="ARBA" id="ARBA00022723"/>
    </source>
</evidence>
<dbReference type="GO" id="GO:0009055">
    <property type="term" value="F:electron transfer activity"/>
    <property type="evidence" value="ECO:0007669"/>
    <property type="project" value="InterPro"/>
</dbReference>
<dbReference type="PROSITE" id="PS00198">
    <property type="entry name" value="4FE4S_FER_1"/>
    <property type="match status" value="2"/>
</dbReference>
<dbReference type="SUPFAM" id="SSF46548">
    <property type="entry name" value="alpha-helical ferredoxin"/>
    <property type="match status" value="1"/>
</dbReference>
<keyword evidence="1" id="KW-0479">Metal-binding</keyword>
<dbReference type="Gene3D" id="3.30.70.20">
    <property type="match status" value="1"/>
</dbReference>
<protein>
    <submittedName>
        <fullName evidence="5">4Fe-4S dicluster domain-containing protein</fullName>
    </submittedName>
</protein>